<evidence type="ECO:0000313" key="3">
    <source>
        <dbReference type="Proteomes" id="UP001215280"/>
    </source>
</evidence>
<feature type="compositionally biased region" description="Low complexity" evidence="1">
    <location>
        <begin position="246"/>
        <end position="255"/>
    </location>
</feature>
<comment type="caution">
    <text evidence="2">The sequence shown here is derived from an EMBL/GenBank/DDBJ whole genome shotgun (WGS) entry which is preliminary data.</text>
</comment>
<feature type="region of interest" description="Disordered" evidence="1">
    <location>
        <begin position="107"/>
        <end position="156"/>
    </location>
</feature>
<feature type="region of interest" description="Disordered" evidence="1">
    <location>
        <begin position="331"/>
        <end position="365"/>
    </location>
</feature>
<protein>
    <submittedName>
        <fullName evidence="2">Uncharacterized protein</fullName>
    </submittedName>
</protein>
<name>A0AAD7NX37_9AGAR</name>
<dbReference type="Proteomes" id="UP001215280">
    <property type="component" value="Unassembled WGS sequence"/>
</dbReference>
<accession>A0AAD7NX37</accession>
<keyword evidence="3" id="KW-1185">Reference proteome</keyword>
<feature type="compositionally biased region" description="Low complexity" evidence="1">
    <location>
        <begin position="119"/>
        <end position="128"/>
    </location>
</feature>
<sequence>MRAWRRVYISQEAALRLSSPPARHIPPHLGARLGWPILARGKASDGAEGSSRPWVLARDENREIAGAPWYASPFPHADVSSTGARFGLPRMPCCHRGATIRRGCGMEGSRTRFGRRAGRASAVVRASPSPSPSPSPLTARPNAAPGTLRGCGRGRGRGVVWRTDADGESCGRERARPLLCPLSRRAILTSMRATPSSASFLSSPRLDISSLAEVARRCESRDPRGGGPASCGLGRAPKRRNIVSTDDPSSPRASSASRLPFLFPLLLLPIPPSIAFPPMLAELRTASAGTCAEWASASASRGTSPSLFPSSRLRSIHPRAPSIVRLRTPSPTVLSIRPSPSRRPDCNAQAAMRPDRRTAHRAQGA</sequence>
<organism evidence="2 3">
    <name type="scientific">Mycena maculata</name>
    <dbReference type="NCBI Taxonomy" id="230809"/>
    <lineage>
        <taxon>Eukaryota</taxon>
        <taxon>Fungi</taxon>
        <taxon>Dikarya</taxon>
        <taxon>Basidiomycota</taxon>
        <taxon>Agaricomycotina</taxon>
        <taxon>Agaricomycetes</taxon>
        <taxon>Agaricomycetidae</taxon>
        <taxon>Agaricales</taxon>
        <taxon>Marasmiineae</taxon>
        <taxon>Mycenaceae</taxon>
        <taxon>Mycena</taxon>
    </lineage>
</organism>
<reference evidence="2" key="1">
    <citation type="submission" date="2023-03" db="EMBL/GenBank/DDBJ databases">
        <title>Massive genome expansion in bonnet fungi (Mycena s.s.) driven by repeated elements and novel gene families across ecological guilds.</title>
        <authorList>
            <consortium name="Lawrence Berkeley National Laboratory"/>
            <person name="Harder C.B."/>
            <person name="Miyauchi S."/>
            <person name="Viragh M."/>
            <person name="Kuo A."/>
            <person name="Thoen E."/>
            <person name="Andreopoulos B."/>
            <person name="Lu D."/>
            <person name="Skrede I."/>
            <person name="Drula E."/>
            <person name="Henrissat B."/>
            <person name="Morin E."/>
            <person name="Kohler A."/>
            <person name="Barry K."/>
            <person name="LaButti K."/>
            <person name="Morin E."/>
            <person name="Salamov A."/>
            <person name="Lipzen A."/>
            <person name="Mereny Z."/>
            <person name="Hegedus B."/>
            <person name="Baldrian P."/>
            <person name="Stursova M."/>
            <person name="Weitz H."/>
            <person name="Taylor A."/>
            <person name="Grigoriev I.V."/>
            <person name="Nagy L.G."/>
            <person name="Martin F."/>
            <person name="Kauserud H."/>
        </authorList>
    </citation>
    <scope>NUCLEOTIDE SEQUENCE</scope>
    <source>
        <strain evidence="2">CBHHK188m</strain>
    </source>
</reference>
<gene>
    <name evidence="2" type="ORF">DFH07DRAFT_507806</name>
</gene>
<feature type="region of interest" description="Disordered" evidence="1">
    <location>
        <begin position="218"/>
        <end position="255"/>
    </location>
</feature>
<proteinExistence type="predicted"/>
<evidence type="ECO:0000313" key="2">
    <source>
        <dbReference type="EMBL" id="KAJ7779395.1"/>
    </source>
</evidence>
<dbReference type="AlphaFoldDB" id="A0AAD7NX37"/>
<dbReference type="EMBL" id="JARJLG010000007">
    <property type="protein sequence ID" value="KAJ7779395.1"/>
    <property type="molecule type" value="Genomic_DNA"/>
</dbReference>
<evidence type="ECO:0000256" key="1">
    <source>
        <dbReference type="SAM" id="MobiDB-lite"/>
    </source>
</evidence>